<dbReference type="EMBL" id="BAOS01000005">
    <property type="protein sequence ID" value="GAX60157.1"/>
    <property type="molecule type" value="Genomic_DNA"/>
</dbReference>
<dbReference type="InterPro" id="IPR027417">
    <property type="entry name" value="P-loop_NTPase"/>
</dbReference>
<evidence type="ECO:0000256" key="2">
    <source>
        <dbReference type="ARBA" id="ARBA00022840"/>
    </source>
</evidence>
<keyword evidence="4" id="KW-0238">DNA-binding</keyword>
<evidence type="ECO:0000256" key="4">
    <source>
        <dbReference type="ARBA" id="ARBA00023125"/>
    </source>
</evidence>
<evidence type="ECO:0000259" key="6">
    <source>
        <dbReference type="PROSITE" id="PS50045"/>
    </source>
</evidence>
<dbReference type="InterPro" id="IPR025943">
    <property type="entry name" value="Sigma_54_int_dom_ATP-bd_2"/>
</dbReference>
<sequence length="370" mass="41791">MPKTSILISEDKRVECDFDPQRERDLAKIALKREFALGRILGNSKAIKELKTNLNKISACDVNVLITGESGTGKELVARAIHYMSGRNGKPFIPVNCGAIPENLFENELFGHLKGAYTDASFQQNGLVKEADGGTLFLDEIGTISPYIQTKLLRLIQEGEYRPLGSSKNIKADIRLIAATNMDLQLLVEENRFREDLFYRLNVVPFLIPPLRERKDDIPILISHFMKKYTGEYNKTIKGLPVNVLNVLVSYSWPGNIRELENKIQQMVVMSTSSVISAKDIQLTTRVPISEELVIEKINAVKEKIINQSEIETFNVAKKKVNDLFEQSYLTQLLIACKGDMVSASKRAGKSRTAFWNLLKKQNLSPKQFR</sequence>
<dbReference type="PANTHER" id="PTHR32071">
    <property type="entry name" value="TRANSCRIPTIONAL REGULATORY PROTEIN"/>
    <property type="match status" value="1"/>
</dbReference>
<keyword evidence="5" id="KW-0804">Transcription</keyword>
<evidence type="ECO:0000256" key="5">
    <source>
        <dbReference type="ARBA" id="ARBA00023163"/>
    </source>
</evidence>
<dbReference type="InterPro" id="IPR058031">
    <property type="entry name" value="AAA_lid_NorR"/>
</dbReference>
<dbReference type="Gene3D" id="1.10.10.60">
    <property type="entry name" value="Homeodomain-like"/>
    <property type="match status" value="1"/>
</dbReference>
<dbReference type="InterPro" id="IPR002078">
    <property type="entry name" value="Sigma_54_int"/>
</dbReference>
<dbReference type="InterPro" id="IPR009057">
    <property type="entry name" value="Homeodomain-like_sf"/>
</dbReference>
<gene>
    <name evidence="7" type="ORF">SCALIN_C05_0242</name>
</gene>
<evidence type="ECO:0000313" key="8">
    <source>
        <dbReference type="Proteomes" id="UP000218542"/>
    </source>
</evidence>
<dbReference type="AlphaFoldDB" id="A0A286TW84"/>
<keyword evidence="8" id="KW-1185">Reference proteome</keyword>
<dbReference type="SUPFAM" id="SSF52540">
    <property type="entry name" value="P-loop containing nucleoside triphosphate hydrolases"/>
    <property type="match status" value="1"/>
</dbReference>
<dbReference type="PANTHER" id="PTHR32071:SF113">
    <property type="entry name" value="ALGINATE BIOSYNTHESIS TRANSCRIPTIONAL REGULATORY PROTEIN ALGB"/>
    <property type="match status" value="1"/>
</dbReference>
<dbReference type="Pfam" id="PF25601">
    <property type="entry name" value="AAA_lid_14"/>
    <property type="match status" value="1"/>
</dbReference>
<evidence type="ECO:0000313" key="7">
    <source>
        <dbReference type="EMBL" id="GAX60157.1"/>
    </source>
</evidence>
<dbReference type="PROSITE" id="PS00688">
    <property type="entry name" value="SIGMA54_INTERACT_3"/>
    <property type="match status" value="1"/>
</dbReference>
<keyword evidence="3" id="KW-0805">Transcription regulation</keyword>
<organism evidence="7 8">
    <name type="scientific">Candidatus Scalindua japonica</name>
    <dbReference type="NCBI Taxonomy" id="1284222"/>
    <lineage>
        <taxon>Bacteria</taxon>
        <taxon>Pseudomonadati</taxon>
        <taxon>Planctomycetota</taxon>
        <taxon>Candidatus Brocadiia</taxon>
        <taxon>Candidatus Brocadiales</taxon>
        <taxon>Candidatus Scalinduaceae</taxon>
        <taxon>Candidatus Scalindua</taxon>
    </lineage>
</organism>
<dbReference type="Gene3D" id="1.10.8.60">
    <property type="match status" value="1"/>
</dbReference>
<evidence type="ECO:0000256" key="3">
    <source>
        <dbReference type="ARBA" id="ARBA00023015"/>
    </source>
</evidence>
<keyword evidence="1" id="KW-0547">Nucleotide-binding</keyword>
<dbReference type="PROSITE" id="PS50045">
    <property type="entry name" value="SIGMA54_INTERACT_4"/>
    <property type="match status" value="1"/>
</dbReference>
<dbReference type="Proteomes" id="UP000218542">
    <property type="component" value="Unassembled WGS sequence"/>
</dbReference>
<dbReference type="SMART" id="SM00382">
    <property type="entry name" value="AAA"/>
    <property type="match status" value="1"/>
</dbReference>
<dbReference type="GO" id="GO:0006355">
    <property type="term" value="P:regulation of DNA-templated transcription"/>
    <property type="evidence" value="ECO:0007669"/>
    <property type="project" value="InterPro"/>
</dbReference>
<keyword evidence="2" id="KW-0067">ATP-binding</keyword>
<dbReference type="GO" id="GO:0003677">
    <property type="term" value="F:DNA binding"/>
    <property type="evidence" value="ECO:0007669"/>
    <property type="project" value="UniProtKB-KW"/>
</dbReference>
<name>A0A286TW84_9BACT</name>
<dbReference type="OrthoDB" id="9771372at2"/>
<accession>A0A286TW84</accession>
<dbReference type="GO" id="GO:0005524">
    <property type="term" value="F:ATP binding"/>
    <property type="evidence" value="ECO:0007669"/>
    <property type="project" value="UniProtKB-KW"/>
</dbReference>
<dbReference type="InterPro" id="IPR025662">
    <property type="entry name" value="Sigma_54_int_dom_ATP-bd_1"/>
</dbReference>
<evidence type="ECO:0000256" key="1">
    <source>
        <dbReference type="ARBA" id="ARBA00022741"/>
    </source>
</evidence>
<dbReference type="PROSITE" id="PS00675">
    <property type="entry name" value="SIGMA54_INTERACT_1"/>
    <property type="match status" value="1"/>
</dbReference>
<dbReference type="Gene3D" id="3.40.50.300">
    <property type="entry name" value="P-loop containing nucleotide triphosphate hydrolases"/>
    <property type="match status" value="1"/>
</dbReference>
<comment type="caution">
    <text evidence="7">The sequence shown here is derived from an EMBL/GenBank/DDBJ whole genome shotgun (WGS) entry which is preliminary data.</text>
</comment>
<dbReference type="Pfam" id="PF00158">
    <property type="entry name" value="Sigma54_activat"/>
    <property type="match status" value="1"/>
</dbReference>
<feature type="domain" description="Sigma-54 factor interaction" evidence="6">
    <location>
        <begin position="40"/>
        <end position="269"/>
    </location>
</feature>
<dbReference type="InterPro" id="IPR025944">
    <property type="entry name" value="Sigma_54_int_dom_CS"/>
</dbReference>
<protein>
    <submittedName>
        <fullName evidence="7">Response regulator</fullName>
    </submittedName>
</protein>
<dbReference type="CDD" id="cd00009">
    <property type="entry name" value="AAA"/>
    <property type="match status" value="1"/>
</dbReference>
<dbReference type="RefSeq" id="WP_096893438.1">
    <property type="nucleotide sequence ID" value="NZ_BAOS01000005.1"/>
</dbReference>
<dbReference type="PROSITE" id="PS00676">
    <property type="entry name" value="SIGMA54_INTERACT_2"/>
    <property type="match status" value="1"/>
</dbReference>
<dbReference type="FunFam" id="3.40.50.300:FF:000006">
    <property type="entry name" value="DNA-binding transcriptional regulator NtrC"/>
    <property type="match status" value="1"/>
</dbReference>
<reference evidence="7 8" key="1">
    <citation type="journal article" date="2017" name="Environ. Microbiol. Rep.">
        <title>Genetic diversity of marine anaerobic ammonium-oxidizing bacteria as revealed by genomic and proteomic analyses of 'Candidatus Scalindua japonica'.</title>
        <authorList>
            <person name="Oshiki M."/>
            <person name="Mizuto K."/>
            <person name="Kimura Z."/>
            <person name="Kindaichi T."/>
            <person name="Satoh H."/>
            <person name="Okabe S."/>
        </authorList>
    </citation>
    <scope>NUCLEOTIDE SEQUENCE [LARGE SCALE GENOMIC DNA]</scope>
    <source>
        <strain evidence="8">husup-a2</strain>
    </source>
</reference>
<dbReference type="SUPFAM" id="SSF46689">
    <property type="entry name" value="Homeodomain-like"/>
    <property type="match status" value="1"/>
</dbReference>
<dbReference type="InterPro" id="IPR003593">
    <property type="entry name" value="AAA+_ATPase"/>
</dbReference>
<proteinExistence type="predicted"/>